<evidence type="ECO:0000313" key="5">
    <source>
        <dbReference type="EMBL" id="RJL34681.1"/>
    </source>
</evidence>
<dbReference type="PROSITE" id="PS00061">
    <property type="entry name" value="ADH_SHORT"/>
    <property type="match status" value="1"/>
</dbReference>
<keyword evidence="6" id="KW-1185">Reference proteome</keyword>
<reference evidence="5 6" key="1">
    <citation type="submission" date="2018-09" db="EMBL/GenBank/DDBJ databases">
        <title>YIM 75507 draft genome.</title>
        <authorList>
            <person name="Tang S."/>
            <person name="Feng Y."/>
        </authorList>
    </citation>
    <scope>NUCLEOTIDE SEQUENCE [LARGE SCALE GENOMIC DNA]</scope>
    <source>
        <strain evidence="5 6">YIM 75507</strain>
    </source>
</reference>
<evidence type="ECO:0000256" key="2">
    <source>
        <dbReference type="ARBA" id="ARBA00022797"/>
    </source>
</evidence>
<dbReference type="Gene3D" id="3.40.50.720">
    <property type="entry name" value="NAD(P)-binding Rossmann-like Domain"/>
    <property type="match status" value="1"/>
</dbReference>
<evidence type="ECO:0000313" key="6">
    <source>
        <dbReference type="Proteomes" id="UP000265768"/>
    </source>
</evidence>
<accession>A0A3A4B8Z6</accession>
<dbReference type="PRINTS" id="PR00081">
    <property type="entry name" value="GDHRDH"/>
</dbReference>
<keyword evidence="3" id="KW-0560">Oxidoreductase</keyword>
<dbReference type="AlphaFoldDB" id="A0A3A4B8Z6"/>
<evidence type="ECO:0000256" key="1">
    <source>
        <dbReference type="ARBA" id="ARBA00006484"/>
    </source>
</evidence>
<organism evidence="5 6">
    <name type="scientific">Bailinhaonella thermotolerans</name>
    <dbReference type="NCBI Taxonomy" id="1070861"/>
    <lineage>
        <taxon>Bacteria</taxon>
        <taxon>Bacillati</taxon>
        <taxon>Actinomycetota</taxon>
        <taxon>Actinomycetes</taxon>
        <taxon>Streptosporangiales</taxon>
        <taxon>Streptosporangiaceae</taxon>
        <taxon>Bailinhaonella</taxon>
    </lineage>
</organism>
<dbReference type="InterPro" id="IPR036291">
    <property type="entry name" value="NAD(P)-bd_dom_sf"/>
</dbReference>
<dbReference type="InterPro" id="IPR002347">
    <property type="entry name" value="SDR_fam"/>
</dbReference>
<protein>
    <submittedName>
        <fullName evidence="5">SDR family oxidoreductase</fullName>
    </submittedName>
</protein>
<dbReference type="Pfam" id="PF13561">
    <property type="entry name" value="adh_short_C2"/>
    <property type="match status" value="1"/>
</dbReference>
<dbReference type="FunFam" id="3.40.50.720:FF:000084">
    <property type="entry name" value="Short-chain dehydrogenase reductase"/>
    <property type="match status" value="1"/>
</dbReference>
<dbReference type="OrthoDB" id="8991930at2"/>
<dbReference type="GO" id="GO:0016491">
    <property type="term" value="F:oxidoreductase activity"/>
    <property type="evidence" value="ECO:0007669"/>
    <property type="project" value="UniProtKB-KW"/>
</dbReference>
<dbReference type="PANTHER" id="PTHR43943:SF17">
    <property type="entry name" value="3-PHENYLPROPIONATE-DIHYDRODIOL_CINNAMIC ACID-DIHYDRODIOL DEHYDROGENASE"/>
    <property type="match status" value="1"/>
</dbReference>
<keyword evidence="2" id="KW-0058">Aromatic hydrocarbons catabolism</keyword>
<dbReference type="InterPro" id="IPR020904">
    <property type="entry name" value="Sc_DH/Rdtase_CS"/>
</dbReference>
<proteinExistence type="inferred from homology"/>
<evidence type="ECO:0000256" key="3">
    <source>
        <dbReference type="ARBA" id="ARBA00023002"/>
    </source>
</evidence>
<dbReference type="CDD" id="cd05233">
    <property type="entry name" value="SDR_c"/>
    <property type="match status" value="1"/>
</dbReference>
<sequence length="269" mass="27883">MKGYGVLVTGGGSGIGLGVARRLAAAGAVVTICGRTEDRLKAAVAEIGDGAGYAVADVADEEAVAAAVRLAQERAGRLDGVVACAGGSSWLGPVTRMPADHWHSVIETNLTGTMHTLKHAAAIMARQGSGSFVGISSIAGDITHRWFGPYGVAKAGIDHLCRLAADELGASNVRVNCIRPGLIRTEAVAMVTEEDNPVRRDYAECTPLPRRGEVEDVANLAAFLIGPESTWITGQVINVDGGQSLRRGPDMSPWLEPAYGADGLRGAAM</sequence>
<gene>
    <name evidence="5" type="ORF">D5H75_08515</name>
</gene>
<evidence type="ECO:0000256" key="4">
    <source>
        <dbReference type="ARBA" id="ARBA00023027"/>
    </source>
</evidence>
<keyword evidence="4" id="KW-0520">NAD</keyword>
<name>A0A3A4B8Z6_9ACTN</name>
<dbReference type="SUPFAM" id="SSF51735">
    <property type="entry name" value="NAD(P)-binding Rossmann-fold domains"/>
    <property type="match status" value="1"/>
</dbReference>
<comment type="caution">
    <text evidence="5">The sequence shown here is derived from an EMBL/GenBank/DDBJ whole genome shotgun (WGS) entry which is preliminary data.</text>
</comment>
<comment type="similarity">
    <text evidence="1">Belongs to the short-chain dehydrogenases/reductases (SDR) family.</text>
</comment>
<dbReference type="Proteomes" id="UP000265768">
    <property type="component" value="Unassembled WGS sequence"/>
</dbReference>
<dbReference type="PANTHER" id="PTHR43943">
    <property type="entry name" value="DEHYDROGENASE/REDUCTASE (SDR FAMILY) MEMBER 4"/>
    <property type="match status" value="1"/>
</dbReference>
<dbReference type="EMBL" id="QZEY01000002">
    <property type="protein sequence ID" value="RJL34681.1"/>
    <property type="molecule type" value="Genomic_DNA"/>
</dbReference>
<dbReference type="NCBIfam" id="NF004528">
    <property type="entry name" value="PRK05875.1"/>
    <property type="match status" value="1"/>
</dbReference>